<dbReference type="Gene3D" id="3.40.50.200">
    <property type="entry name" value="Peptidase S8/S53 domain"/>
    <property type="match status" value="1"/>
</dbReference>
<comment type="caution">
    <text evidence="3">The sequence shown here is derived from an EMBL/GenBank/DDBJ whole genome shotgun (WGS) entry which is preliminary data.</text>
</comment>
<dbReference type="PROSITE" id="PS51892">
    <property type="entry name" value="SUBTILASE"/>
    <property type="match status" value="1"/>
</dbReference>
<feature type="domain" description="Peptidase S8/S53" evidence="2">
    <location>
        <begin position="1"/>
        <end position="47"/>
    </location>
</feature>
<dbReference type="Pfam" id="PF00082">
    <property type="entry name" value="Peptidase_S8"/>
    <property type="match status" value="1"/>
</dbReference>
<gene>
    <name evidence="3" type="ORF">GCM10010140_22520</name>
</gene>
<organism evidence="3 4">
    <name type="scientific">Streptosporangium pseudovulgare</name>
    <dbReference type="NCBI Taxonomy" id="35765"/>
    <lineage>
        <taxon>Bacteria</taxon>
        <taxon>Bacillati</taxon>
        <taxon>Actinomycetota</taxon>
        <taxon>Actinomycetes</taxon>
        <taxon>Streptosporangiales</taxon>
        <taxon>Streptosporangiaceae</taxon>
        <taxon>Streptosporangium</taxon>
    </lineage>
</organism>
<sequence>MLFVVAAGNYGEQGTVASPATAAAALAVGAVDGADQLARFSSQGPRTSDGG</sequence>
<dbReference type="EMBL" id="BMQJ01000004">
    <property type="protein sequence ID" value="GGP92224.1"/>
    <property type="molecule type" value="Genomic_DNA"/>
</dbReference>
<reference evidence="4" key="1">
    <citation type="journal article" date="2019" name="Int. J. Syst. Evol. Microbiol.">
        <title>The Global Catalogue of Microorganisms (GCM) 10K type strain sequencing project: providing services to taxonomists for standard genome sequencing and annotation.</title>
        <authorList>
            <consortium name="The Broad Institute Genomics Platform"/>
            <consortium name="The Broad Institute Genome Sequencing Center for Infectious Disease"/>
            <person name="Wu L."/>
            <person name="Ma J."/>
        </authorList>
    </citation>
    <scope>NUCLEOTIDE SEQUENCE [LARGE SCALE GENOMIC DNA]</scope>
    <source>
        <strain evidence="4">JCM 3115</strain>
    </source>
</reference>
<evidence type="ECO:0000313" key="3">
    <source>
        <dbReference type="EMBL" id="GGP92224.1"/>
    </source>
</evidence>
<dbReference type="SUPFAM" id="SSF52743">
    <property type="entry name" value="Subtilisin-like"/>
    <property type="match status" value="1"/>
</dbReference>
<comment type="similarity">
    <text evidence="1">Belongs to the peptidase S8 family.</text>
</comment>
<evidence type="ECO:0000259" key="2">
    <source>
        <dbReference type="Pfam" id="PF00082"/>
    </source>
</evidence>
<name>A0ABQ2QQ74_9ACTN</name>
<dbReference type="InterPro" id="IPR000209">
    <property type="entry name" value="Peptidase_S8/S53_dom"/>
</dbReference>
<dbReference type="InterPro" id="IPR036852">
    <property type="entry name" value="Peptidase_S8/S53_dom_sf"/>
</dbReference>
<accession>A0ABQ2QQ74</accession>
<keyword evidence="4" id="KW-1185">Reference proteome</keyword>
<proteinExistence type="inferred from homology"/>
<protein>
    <recommendedName>
        <fullName evidence="2">Peptidase S8/S53 domain-containing protein</fullName>
    </recommendedName>
</protein>
<dbReference type="Proteomes" id="UP000611554">
    <property type="component" value="Unassembled WGS sequence"/>
</dbReference>
<evidence type="ECO:0000256" key="1">
    <source>
        <dbReference type="PROSITE-ProRule" id="PRU01240"/>
    </source>
</evidence>
<evidence type="ECO:0000313" key="4">
    <source>
        <dbReference type="Proteomes" id="UP000611554"/>
    </source>
</evidence>
<comment type="caution">
    <text evidence="1">Lacks conserved residue(s) required for the propagation of feature annotation.</text>
</comment>
<dbReference type="RefSeq" id="WP_229811148.1">
    <property type="nucleotide sequence ID" value="NZ_BMQJ01000004.1"/>
</dbReference>